<dbReference type="GO" id="GO:0071555">
    <property type="term" value="P:cell wall organization"/>
    <property type="evidence" value="ECO:0007669"/>
    <property type="project" value="UniProtKB-KW"/>
</dbReference>
<evidence type="ECO:0000256" key="6">
    <source>
        <dbReference type="HAMAP-Rule" id="MF_00867"/>
    </source>
</evidence>
<feature type="compositionally biased region" description="Basic and acidic residues" evidence="7">
    <location>
        <begin position="247"/>
        <end position="262"/>
    </location>
</feature>
<dbReference type="Pfam" id="PF14804">
    <property type="entry name" value="Jag_N"/>
    <property type="match status" value="1"/>
</dbReference>
<dbReference type="InterPro" id="IPR015946">
    <property type="entry name" value="KH_dom-like_a/b"/>
</dbReference>
<proteinExistence type="inferred from homology"/>
<dbReference type="InterPro" id="IPR034079">
    <property type="entry name" value="R3H_KhpB"/>
</dbReference>
<comment type="domain">
    <text evidence="6">Has an N-terminal Jag-N domain and 2 RNA-binding domains (KH and R3H).</text>
</comment>
<dbReference type="InterPro" id="IPR038247">
    <property type="entry name" value="Jag_N_dom_sf"/>
</dbReference>
<evidence type="ECO:0000259" key="8">
    <source>
        <dbReference type="PROSITE" id="PS51061"/>
    </source>
</evidence>
<evidence type="ECO:0000256" key="7">
    <source>
        <dbReference type="SAM" id="MobiDB-lite"/>
    </source>
</evidence>
<dbReference type="NCBIfam" id="NF041568">
    <property type="entry name" value="Jag_EloR"/>
    <property type="match status" value="1"/>
</dbReference>
<dbReference type="AlphaFoldDB" id="A0A928Q611"/>
<protein>
    <recommendedName>
        <fullName evidence="6">RNA-binding protein KhpB</fullName>
    </recommendedName>
    <alternativeName>
        <fullName evidence="6">RNA-binding protein EloR</fullName>
    </alternativeName>
</protein>
<dbReference type="InterPro" id="IPR036867">
    <property type="entry name" value="R3H_dom_sf"/>
</dbReference>
<dbReference type="HAMAP" id="MF_00867">
    <property type="entry name" value="KhpB"/>
    <property type="match status" value="1"/>
</dbReference>
<evidence type="ECO:0000256" key="4">
    <source>
        <dbReference type="ARBA" id="ARBA00023186"/>
    </source>
</evidence>
<keyword evidence="1 6" id="KW-0963">Cytoplasm</keyword>
<comment type="subunit">
    <text evidence="6">Forms a complex with KhpA.</text>
</comment>
<gene>
    <name evidence="6" type="primary">khpB</name>
    <name evidence="6" type="synonym">eloR</name>
    <name evidence="9" type="ORF">E7512_12510</name>
</gene>
<keyword evidence="2 6" id="KW-0694">RNA-binding</keyword>
<dbReference type="InterPro" id="IPR038008">
    <property type="entry name" value="Jag_KH"/>
</dbReference>
<keyword evidence="3 6" id="KW-0133">Cell shape</keyword>
<dbReference type="RefSeq" id="WP_020074586.1">
    <property type="nucleotide sequence ID" value="NZ_JBKWRC010000003.1"/>
</dbReference>
<comment type="subcellular location">
    <subcellularLocation>
        <location evidence="6">Cytoplasm</location>
    </subcellularLocation>
</comment>
<dbReference type="Gene3D" id="3.30.30.80">
    <property type="entry name" value="probable RNA-binding protein from clostridium symbiosum atcc 14940"/>
    <property type="match status" value="1"/>
</dbReference>
<name>A0A928Q611_9FIRM</name>
<dbReference type="Gene3D" id="3.30.1370.50">
    <property type="entry name" value="R3H-like domain"/>
    <property type="match status" value="1"/>
</dbReference>
<evidence type="ECO:0000313" key="10">
    <source>
        <dbReference type="Proteomes" id="UP000754750"/>
    </source>
</evidence>
<keyword evidence="5 6" id="KW-0961">Cell wall biogenesis/degradation</keyword>
<dbReference type="CDD" id="cd02414">
    <property type="entry name" value="KH-II_Jag"/>
    <property type="match status" value="1"/>
</dbReference>
<dbReference type="GO" id="GO:0005737">
    <property type="term" value="C:cytoplasm"/>
    <property type="evidence" value="ECO:0007669"/>
    <property type="project" value="UniProtKB-SubCell"/>
</dbReference>
<dbReference type="CDD" id="cd02644">
    <property type="entry name" value="R3H_jag"/>
    <property type="match status" value="1"/>
</dbReference>
<dbReference type="GO" id="GO:0009252">
    <property type="term" value="P:peptidoglycan biosynthetic process"/>
    <property type="evidence" value="ECO:0007669"/>
    <property type="project" value="UniProtKB-UniRule"/>
</dbReference>
<feature type="compositionally biased region" description="Basic and acidic residues" evidence="7">
    <location>
        <begin position="208"/>
        <end position="233"/>
    </location>
</feature>
<organism evidence="9 10">
    <name type="scientific">Faecalispora sporosphaeroides</name>
    <dbReference type="NCBI Taxonomy" id="1549"/>
    <lineage>
        <taxon>Bacteria</taxon>
        <taxon>Bacillati</taxon>
        <taxon>Bacillota</taxon>
        <taxon>Clostridia</taxon>
        <taxon>Eubacteriales</taxon>
        <taxon>Oscillospiraceae</taxon>
        <taxon>Faecalispora</taxon>
    </lineage>
</organism>
<dbReference type="GO" id="GO:0003723">
    <property type="term" value="F:RNA binding"/>
    <property type="evidence" value="ECO:0007669"/>
    <property type="project" value="UniProtKB-UniRule"/>
</dbReference>
<dbReference type="Pfam" id="PF01424">
    <property type="entry name" value="R3H"/>
    <property type="match status" value="1"/>
</dbReference>
<dbReference type="EMBL" id="SVNY01000007">
    <property type="protein sequence ID" value="MBE6834375.1"/>
    <property type="molecule type" value="Genomic_DNA"/>
</dbReference>
<reference evidence="9" key="1">
    <citation type="submission" date="2019-04" db="EMBL/GenBank/DDBJ databases">
        <title>Evolution of Biomass-Degrading Anaerobic Consortia Revealed by Metagenomics.</title>
        <authorList>
            <person name="Peng X."/>
        </authorList>
    </citation>
    <scope>NUCLEOTIDE SEQUENCE</scope>
    <source>
        <strain evidence="9">SIG551</strain>
    </source>
</reference>
<dbReference type="PROSITE" id="PS51061">
    <property type="entry name" value="R3H"/>
    <property type="match status" value="1"/>
</dbReference>
<comment type="similarity">
    <text evidence="6">Belongs to the KhpB RNA-binding protein family.</text>
</comment>
<evidence type="ECO:0000313" key="9">
    <source>
        <dbReference type="EMBL" id="MBE6834375.1"/>
    </source>
</evidence>
<comment type="caution">
    <text evidence="9">The sequence shown here is derived from an EMBL/GenBank/DDBJ whole genome shotgun (WGS) entry which is preliminary data.</text>
</comment>
<sequence length="290" mass="32208">MVKEAIATGDSVEQAFEEACKLLGVESHEAEFEILELPEKKKFGLFGGAPAKVRAFIKSGPAEAAADYLKQVLRQMGIPSVEIAIAEQENGALLTLTGDDIGFIIGHRGETLDSLQYLSGLVANHVEDSYYRITLDIGNYREKRKETLEALGKKMAAKALKTQRNCSLEPMNPYERRIIHTAVQEVEGVKSWSEGEDLARHVVIGPEGGERPAFRRPNDRSRGGRDFHKDRGARPQGGNKNFGGRSPSRDFRDRRPAQDQRDSYSQPADGRPVKKGNSPLYSKVETKKEE</sequence>
<dbReference type="Pfam" id="PF13083">
    <property type="entry name" value="KH_KhpA-B"/>
    <property type="match status" value="1"/>
</dbReference>
<feature type="region of interest" description="Disordered" evidence="7">
    <location>
        <begin position="204"/>
        <end position="290"/>
    </location>
</feature>
<dbReference type="GO" id="GO:0008360">
    <property type="term" value="P:regulation of cell shape"/>
    <property type="evidence" value="ECO:0007669"/>
    <property type="project" value="UniProtKB-KW"/>
</dbReference>
<accession>A0A928Q611</accession>
<dbReference type="Proteomes" id="UP000754750">
    <property type="component" value="Unassembled WGS sequence"/>
</dbReference>
<dbReference type="InterPro" id="IPR032782">
    <property type="entry name" value="KhpB_N"/>
</dbReference>
<dbReference type="SMART" id="SM01245">
    <property type="entry name" value="Jag_N"/>
    <property type="match status" value="1"/>
</dbReference>
<evidence type="ECO:0000256" key="3">
    <source>
        <dbReference type="ARBA" id="ARBA00022960"/>
    </source>
</evidence>
<evidence type="ECO:0000256" key="2">
    <source>
        <dbReference type="ARBA" id="ARBA00022884"/>
    </source>
</evidence>
<keyword evidence="4 6" id="KW-0143">Chaperone</keyword>
<dbReference type="SUPFAM" id="SSF82708">
    <property type="entry name" value="R3H domain"/>
    <property type="match status" value="1"/>
</dbReference>
<evidence type="ECO:0000256" key="5">
    <source>
        <dbReference type="ARBA" id="ARBA00023316"/>
    </source>
</evidence>
<dbReference type="InterPro" id="IPR039247">
    <property type="entry name" value="KhpB"/>
</dbReference>
<comment type="function">
    <text evidence="6">A probable RNA chaperone. Forms a complex with KhpA which binds to cellular RNA and controls its expression. Plays a role in peptidoglycan (PG) homeostasis and cell length regulation.</text>
</comment>
<dbReference type="SMART" id="SM00393">
    <property type="entry name" value="R3H"/>
    <property type="match status" value="1"/>
</dbReference>
<dbReference type="PANTHER" id="PTHR35800">
    <property type="entry name" value="PROTEIN JAG"/>
    <property type="match status" value="1"/>
</dbReference>
<feature type="domain" description="R3H" evidence="8">
    <location>
        <begin position="142"/>
        <end position="208"/>
    </location>
</feature>
<dbReference type="InterPro" id="IPR001374">
    <property type="entry name" value="R3H_dom"/>
</dbReference>
<evidence type="ECO:0000256" key="1">
    <source>
        <dbReference type="ARBA" id="ARBA00022490"/>
    </source>
</evidence>
<feature type="region of interest" description="Jag_N domain" evidence="6">
    <location>
        <begin position="6"/>
        <end position="56"/>
    </location>
</feature>
<dbReference type="PANTHER" id="PTHR35800:SF1">
    <property type="entry name" value="RNA-BINDING PROTEIN KHPB"/>
    <property type="match status" value="1"/>
</dbReference>
<dbReference type="Gene3D" id="3.30.300.20">
    <property type="match status" value="1"/>
</dbReference>